<comment type="caution">
    <text evidence="4">The sequence shown here is derived from an EMBL/GenBank/DDBJ whole genome shotgun (WGS) entry which is preliminary data.</text>
</comment>
<dbReference type="PANTHER" id="PTHR10655">
    <property type="entry name" value="LYSOPHOSPHOLIPASE-RELATED"/>
    <property type="match status" value="1"/>
</dbReference>
<accession>A0AAN7BXU7</accession>
<dbReference type="InterPro" id="IPR029058">
    <property type="entry name" value="AB_hydrolase_fold"/>
</dbReference>
<dbReference type="InterPro" id="IPR050565">
    <property type="entry name" value="LYPA1-2/EST-like"/>
</dbReference>
<dbReference type="Gene3D" id="3.40.50.1820">
    <property type="entry name" value="alpha/beta hydrolase"/>
    <property type="match status" value="1"/>
</dbReference>
<organism evidence="4 5">
    <name type="scientific">Podospora fimiseda</name>
    <dbReference type="NCBI Taxonomy" id="252190"/>
    <lineage>
        <taxon>Eukaryota</taxon>
        <taxon>Fungi</taxon>
        <taxon>Dikarya</taxon>
        <taxon>Ascomycota</taxon>
        <taxon>Pezizomycotina</taxon>
        <taxon>Sordariomycetes</taxon>
        <taxon>Sordariomycetidae</taxon>
        <taxon>Sordariales</taxon>
        <taxon>Podosporaceae</taxon>
        <taxon>Podospora</taxon>
    </lineage>
</organism>
<reference evidence="4" key="2">
    <citation type="submission" date="2023-05" db="EMBL/GenBank/DDBJ databases">
        <authorList>
            <consortium name="Lawrence Berkeley National Laboratory"/>
            <person name="Steindorff A."/>
            <person name="Hensen N."/>
            <person name="Bonometti L."/>
            <person name="Westerberg I."/>
            <person name="Brannstrom I.O."/>
            <person name="Guillou S."/>
            <person name="Cros-Aarteil S."/>
            <person name="Calhoun S."/>
            <person name="Haridas S."/>
            <person name="Kuo A."/>
            <person name="Mondo S."/>
            <person name="Pangilinan J."/>
            <person name="Riley R."/>
            <person name="Labutti K."/>
            <person name="Andreopoulos B."/>
            <person name="Lipzen A."/>
            <person name="Chen C."/>
            <person name="Yanf M."/>
            <person name="Daum C."/>
            <person name="Ng V."/>
            <person name="Clum A."/>
            <person name="Ohm R."/>
            <person name="Martin F."/>
            <person name="Silar P."/>
            <person name="Natvig D."/>
            <person name="Lalanne C."/>
            <person name="Gautier V."/>
            <person name="Ament-Velasquez S.L."/>
            <person name="Kruys A."/>
            <person name="Hutchinson M.I."/>
            <person name="Powell A.J."/>
            <person name="Barry K."/>
            <person name="Miller A.N."/>
            <person name="Grigoriev I.V."/>
            <person name="Debuchy R."/>
            <person name="Gladieux P."/>
            <person name="Thoren M.H."/>
            <person name="Johannesson H."/>
        </authorList>
    </citation>
    <scope>NUCLEOTIDE SEQUENCE</scope>
    <source>
        <strain evidence="4">CBS 990.96</strain>
    </source>
</reference>
<feature type="domain" description="Phospholipase/carboxylesterase/thioesterase" evidence="3">
    <location>
        <begin position="20"/>
        <end position="173"/>
    </location>
</feature>
<proteinExistence type="inferred from homology"/>
<dbReference type="SUPFAM" id="SSF53474">
    <property type="entry name" value="alpha/beta-Hydrolases"/>
    <property type="match status" value="1"/>
</dbReference>
<name>A0AAN7BXU7_9PEZI</name>
<dbReference type="InterPro" id="IPR003140">
    <property type="entry name" value="PLipase/COase/thioEstase"/>
</dbReference>
<reference evidence="4" key="1">
    <citation type="journal article" date="2023" name="Mol. Phylogenet. Evol.">
        <title>Genome-scale phylogeny and comparative genomics of the fungal order Sordariales.</title>
        <authorList>
            <person name="Hensen N."/>
            <person name="Bonometti L."/>
            <person name="Westerberg I."/>
            <person name="Brannstrom I.O."/>
            <person name="Guillou S."/>
            <person name="Cros-Aarteil S."/>
            <person name="Calhoun S."/>
            <person name="Haridas S."/>
            <person name="Kuo A."/>
            <person name="Mondo S."/>
            <person name="Pangilinan J."/>
            <person name="Riley R."/>
            <person name="LaButti K."/>
            <person name="Andreopoulos B."/>
            <person name="Lipzen A."/>
            <person name="Chen C."/>
            <person name="Yan M."/>
            <person name="Daum C."/>
            <person name="Ng V."/>
            <person name="Clum A."/>
            <person name="Steindorff A."/>
            <person name="Ohm R.A."/>
            <person name="Martin F."/>
            <person name="Silar P."/>
            <person name="Natvig D.O."/>
            <person name="Lalanne C."/>
            <person name="Gautier V."/>
            <person name="Ament-Velasquez S.L."/>
            <person name="Kruys A."/>
            <person name="Hutchinson M.I."/>
            <person name="Powell A.J."/>
            <person name="Barry K."/>
            <person name="Miller A.N."/>
            <person name="Grigoriev I.V."/>
            <person name="Debuchy R."/>
            <person name="Gladieux P."/>
            <person name="Hiltunen Thoren M."/>
            <person name="Johannesson H."/>
        </authorList>
    </citation>
    <scope>NUCLEOTIDE SEQUENCE</scope>
    <source>
        <strain evidence="4">CBS 990.96</strain>
    </source>
</reference>
<evidence type="ECO:0000313" key="4">
    <source>
        <dbReference type="EMBL" id="KAK4230933.1"/>
    </source>
</evidence>
<evidence type="ECO:0000256" key="1">
    <source>
        <dbReference type="ARBA" id="ARBA00006499"/>
    </source>
</evidence>
<dbReference type="GO" id="GO:0005737">
    <property type="term" value="C:cytoplasm"/>
    <property type="evidence" value="ECO:0007669"/>
    <property type="project" value="TreeGrafter"/>
</dbReference>
<protein>
    <submittedName>
        <fullName evidence="4">Alpha/Beta hydrolase protein</fullName>
    </submittedName>
</protein>
<dbReference type="Proteomes" id="UP001301958">
    <property type="component" value="Unassembled WGS sequence"/>
</dbReference>
<keyword evidence="4" id="KW-0378">Hydrolase</keyword>
<evidence type="ECO:0000313" key="5">
    <source>
        <dbReference type="Proteomes" id="UP001301958"/>
    </source>
</evidence>
<dbReference type="AlphaFoldDB" id="A0AAN7BXU7"/>
<evidence type="ECO:0000259" key="3">
    <source>
        <dbReference type="Pfam" id="PF02230"/>
    </source>
</evidence>
<dbReference type="Pfam" id="PF02230">
    <property type="entry name" value="Abhydrolase_2"/>
    <property type="match status" value="1"/>
</dbReference>
<keyword evidence="5" id="KW-1185">Reference proteome</keyword>
<feature type="coiled-coil region" evidence="2">
    <location>
        <begin position="364"/>
        <end position="428"/>
    </location>
</feature>
<gene>
    <name evidence="4" type="ORF">QBC38DRAFT_355595</name>
</gene>
<dbReference type="GO" id="GO:0008474">
    <property type="term" value="F:palmitoyl-(protein) hydrolase activity"/>
    <property type="evidence" value="ECO:0007669"/>
    <property type="project" value="TreeGrafter"/>
</dbReference>
<dbReference type="PANTHER" id="PTHR10655:SF63">
    <property type="entry name" value="PHOSPHOLIPASE_CARBOXYLESTERASE_THIOESTERASE DOMAIN-CONTAINING PROTEIN"/>
    <property type="match status" value="1"/>
</dbReference>
<dbReference type="GO" id="GO:0052689">
    <property type="term" value="F:carboxylic ester hydrolase activity"/>
    <property type="evidence" value="ECO:0007669"/>
    <property type="project" value="TreeGrafter"/>
</dbReference>
<keyword evidence="2" id="KW-0175">Coiled coil</keyword>
<dbReference type="EMBL" id="MU865295">
    <property type="protein sequence ID" value="KAK4230933.1"/>
    <property type="molecule type" value="Genomic_DNA"/>
</dbReference>
<comment type="similarity">
    <text evidence="1">Belongs to the AB hydrolase superfamily. AB hydrolase 2 family.</text>
</comment>
<sequence length="580" mass="65920">MGANDYENAFGPTCVVEPSTNHSHTHTAIMLHGRGSNGPEFAEELAETVSPGQTSLMQRFPSWKWVFLSSKTLWSNLYEEDLPAWFEAHSLINTEERQELQVEGTRDSVGYIKSIIDQEAQKLGGDLEKIVLIGISQGGATGMWTLLSHKNPNQRFGALVAASTWLPFAKTIERLLDNQQPGTFVGEMMASWRCHPEFAQRSINLFKTPVFLGHGTDDATVDVELGREATRVLSSIGFNAEWKETDWRSDQDSQLSQASTIVQESSANTEHFRHSLSSSWARFLGSAQSNQDIGSLRRSLDDHIKHTNDSIGALEREFAERHELVTASVVDTKSKTEQIASQLKDVATLRVGMVSLWEEVARNNNDTREKLAATQETLDTLRTQASQAAKIETVESLRNEIRELRREKNETEKRLKDTETKLAALERQAPQQIPNEMLRFLEHLTGQQDKLMRLLSTVDARQSEPKRASLSTSLEVFLDRNSEQYKGFKDLYLAYREAYKARPPRSDVAFIWRFIGKIESPEVSKHVQLSLLEALPQYVTELRWSAKQKQEPRKKRHVRIAKGITWRMFKEALVYHPGQD</sequence>
<evidence type="ECO:0000256" key="2">
    <source>
        <dbReference type="SAM" id="Coils"/>
    </source>
</evidence>